<evidence type="ECO:0008006" key="3">
    <source>
        <dbReference type="Google" id="ProtNLM"/>
    </source>
</evidence>
<gene>
    <name evidence="1" type="ORF">ACFO5K_04365</name>
</gene>
<reference evidence="2" key="1">
    <citation type="journal article" date="2019" name="Int. J. Syst. Evol. Microbiol.">
        <title>The Global Catalogue of Microorganisms (GCM) 10K type strain sequencing project: providing services to taxonomists for standard genome sequencing and annotation.</title>
        <authorList>
            <consortium name="The Broad Institute Genomics Platform"/>
            <consortium name="The Broad Institute Genome Sequencing Center for Infectious Disease"/>
            <person name="Wu L."/>
            <person name="Ma J."/>
        </authorList>
    </citation>
    <scope>NUCLEOTIDE SEQUENCE [LARGE SCALE GENOMIC DNA]</scope>
    <source>
        <strain evidence="2">IBRC-M 10490</strain>
    </source>
</reference>
<organism evidence="1 2">
    <name type="scientific">Nocardia halotolerans</name>
    <dbReference type="NCBI Taxonomy" id="1755878"/>
    <lineage>
        <taxon>Bacteria</taxon>
        <taxon>Bacillati</taxon>
        <taxon>Actinomycetota</taxon>
        <taxon>Actinomycetes</taxon>
        <taxon>Mycobacteriales</taxon>
        <taxon>Nocardiaceae</taxon>
        <taxon>Nocardia</taxon>
    </lineage>
</organism>
<accession>A0ABV8VDB1</accession>
<keyword evidence="2" id="KW-1185">Reference proteome</keyword>
<evidence type="ECO:0000313" key="1">
    <source>
        <dbReference type="EMBL" id="MFC4373328.1"/>
    </source>
</evidence>
<dbReference type="RefSeq" id="WP_378555988.1">
    <property type="nucleotide sequence ID" value="NZ_JBHSDL010000005.1"/>
</dbReference>
<sequence length="85" mass="9664">MRILRRKHRDPIAHLDFHPTCDAHNGTCDRVAKYVVHLHGCENSLLCETCLADDLEWADGMPTIECYHCGREAESFQELATVSPL</sequence>
<evidence type="ECO:0000313" key="2">
    <source>
        <dbReference type="Proteomes" id="UP001595844"/>
    </source>
</evidence>
<comment type="caution">
    <text evidence="1">The sequence shown here is derived from an EMBL/GenBank/DDBJ whole genome shotgun (WGS) entry which is preliminary data.</text>
</comment>
<dbReference type="EMBL" id="JBHSDL010000005">
    <property type="protein sequence ID" value="MFC4373328.1"/>
    <property type="molecule type" value="Genomic_DNA"/>
</dbReference>
<name>A0ABV8VDB1_9NOCA</name>
<protein>
    <recommendedName>
        <fullName evidence="3">CHY-type domain-containing protein</fullName>
    </recommendedName>
</protein>
<proteinExistence type="predicted"/>
<dbReference type="Proteomes" id="UP001595844">
    <property type="component" value="Unassembled WGS sequence"/>
</dbReference>